<accession>A0ABD3AWA7</accession>
<feature type="region of interest" description="Disordered" evidence="14">
    <location>
        <begin position="1"/>
        <end position="27"/>
    </location>
</feature>
<dbReference type="AlphaFoldDB" id="A0ABD3AWA7"/>
<dbReference type="Pfam" id="PF08022">
    <property type="entry name" value="FAD_binding_8"/>
    <property type="match status" value="1"/>
</dbReference>
<dbReference type="PROSITE" id="PS50222">
    <property type="entry name" value="EF_HAND_2"/>
    <property type="match status" value="1"/>
</dbReference>
<protein>
    <recommendedName>
        <fullName evidence="20">Respiratory burst oxidase-like protein E</fullName>
    </recommendedName>
</protein>
<comment type="similarity">
    <text evidence="2">Belongs to the RBOH (TC 5.B.1.3) family.</text>
</comment>
<dbReference type="InterPro" id="IPR050369">
    <property type="entry name" value="RBOH/FRE"/>
</dbReference>
<keyword evidence="5" id="KW-0285">Flavoprotein</keyword>
<dbReference type="Pfam" id="PF08414">
    <property type="entry name" value="NADPH_Ox"/>
    <property type="match status" value="1"/>
</dbReference>
<evidence type="ECO:0000256" key="1">
    <source>
        <dbReference type="ARBA" id="ARBA00004141"/>
    </source>
</evidence>
<dbReference type="InterPro" id="IPR039261">
    <property type="entry name" value="FNR_nucleotide-bd"/>
</dbReference>
<dbReference type="InterPro" id="IPR013112">
    <property type="entry name" value="FAD-bd_8"/>
</dbReference>
<dbReference type="Pfam" id="PF01794">
    <property type="entry name" value="Ferric_reduct"/>
    <property type="match status" value="1"/>
</dbReference>
<proteinExistence type="inferred from homology"/>
<keyword evidence="19" id="KW-1185">Reference proteome</keyword>
<evidence type="ECO:0000256" key="14">
    <source>
        <dbReference type="SAM" id="MobiDB-lite"/>
    </source>
</evidence>
<feature type="transmembrane region" description="Helical" evidence="15">
    <location>
        <begin position="546"/>
        <end position="570"/>
    </location>
</feature>
<keyword evidence="12" id="KW-0560">Oxidoreductase</keyword>
<evidence type="ECO:0000259" key="16">
    <source>
        <dbReference type="PROSITE" id="PS50222"/>
    </source>
</evidence>
<organism evidence="18 19">
    <name type="scientific">Cinchona calisaya</name>
    <dbReference type="NCBI Taxonomy" id="153742"/>
    <lineage>
        <taxon>Eukaryota</taxon>
        <taxon>Viridiplantae</taxon>
        <taxon>Streptophyta</taxon>
        <taxon>Embryophyta</taxon>
        <taxon>Tracheophyta</taxon>
        <taxon>Spermatophyta</taxon>
        <taxon>Magnoliopsida</taxon>
        <taxon>eudicotyledons</taxon>
        <taxon>Gunneridae</taxon>
        <taxon>Pentapetalae</taxon>
        <taxon>asterids</taxon>
        <taxon>lamiids</taxon>
        <taxon>Gentianales</taxon>
        <taxon>Rubiaceae</taxon>
        <taxon>Cinchonoideae</taxon>
        <taxon>Cinchoneae</taxon>
        <taxon>Cinchona</taxon>
    </lineage>
</organism>
<evidence type="ECO:0000256" key="5">
    <source>
        <dbReference type="ARBA" id="ARBA00022630"/>
    </source>
</evidence>
<keyword evidence="7" id="KW-0479">Metal-binding</keyword>
<dbReference type="InterPro" id="IPR002048">
    <property type="entry name" value="EF_hand_dom"/>
</dbReference>
<dbReference type="FunFam" id="1.10.238.10:FF:000049">
    <property type="entry name" value="Respiratory burst oxidase homolog A"/>
    <property type="match status" value="1"/>
</dbReference>
<dbReference type="FunFam" id="2.40.30.10:FF:000019">
    <property type="entry name" value="Respiratory burst oxidase homolog A"/>
    <property type="match status" value="1"/>
</dbReference>
<reference evidence="18 19" key="1">
    <citation type="submission" date="2024-11" db="EMBL/GenBank/DDBJ databases">
        <title>A near-complete genome assembly of Cinchona calisaya.</title>
        <authorList>
            <person name="Lian D.C."/>
            <person name="Zhao X.W."/>
            <person name="Wei L."/>
        </authorList>
    </citation>
    <scope>NUCLEOTIDE SEQUENCE [LARGE SCALE GENOMIC DNA]</scope>
    <source>
        <tissue evidence="18">Nenye</tissue>
    </source>
</reference>
<evidence type="ECO:0000256" key="2">
    <source>
        <dbReference type="ARBA" id="ARBA00007975"/>
    </source>
</evidence>
<feature type="region of interest" description="Disordered" evidence="14">
    <location>
        <begin position="754"/>
        <end position="788"/>
    </location>
</feature>
<dbReference type="GO" id="GO:0004601">
    <property type="term" value="F:peroxidase activity"/>
    <property type="evidence" value="ECO:0007669"/>
    <property type="project" value="UniProtKB-KW"/>
</dbReference>
<dbReference type="InterPro" id="IPR018247">
    <property type="entry name" value="EF_Hand_1_Ca_BS"/>
</dbReference>
<dbReference type="SUPFAM" id="SSF47473">
    <property type="entry name" value="EF-hand"/>
    <property type="match status" value="1"/>
</dbReference>
<dbReference type="CDD" id="cd06186">
    <property type="entry name" value="NOX_Duox_like_FAD_NADP"/>
    <property type="match status" value="1"/>
</dbReference>
<dbReference type="InterPro" id="IPR000778">
    <property type="entry name" value="Cyt_b245_heavy_chain"/>
</dbReference>
<dbReference type="InterPro" id="IPR013623">
    <property type="entry name" value="NADPH_Ox"/>
</dbReference>
<keyword evidence="11 15" id="KW-1133">Transmembrane helix</keyword>
<keyword evidence="9" id="KW-0106">Calcium</keyword>
<dbReference type="InterPro" id="IPR011992">
    <property type="entry name" value="EF-hand-dom_pair"/>
</dbReference>
<keyword evidence="6 15" id="KW-0812">Transmembrane</keyword>
<name>A0ABD3AWA7_9GENT</name>
<gene>
    <name evidence="18" type="ORF">ACH5RR_003946</name>
</gene>
<dbReference type="InterPro" id="IPR013121">
    <property type="entry name" value="Fe_red_NAD-bd_6"/>
</dbReference>
<sequence>MESSSKRSSNSGSFDLPDDSRDVIGGPMLPVFLNDLQRNNSNKEEEELNEEDLVEVTLELELDDNSIFLCSVSPAAGAGGEGEIESLHSPTYNGFLSRSSSALRRKLSWFRSPASSEFGGDQSSTTMAAVQVDKREEMKMKAKLMRAKSSARRALRGLRFISKTTMDCEEEEDAAELWKMVEARFHSLAKDGLLSREDFGKCIGMADSKEFAVGVFDALARRRQQKMRMITKAELHQFWLQISDQSFDARLQIFFDMADSNEDGKITRDEVQELIMLSASANKLSSLKERGEEYADLIMEELDPENLGYIELWQLETLLLQRDTYMNYSRPLSQASVGWSQNLGNIRSKNVVRRLTCKLKYLFLENWQRGWILMLWLMAMGGLFTWKFLQYRQMAAFQIMGYCLTTAKGAAETLKLNMALILLPVCRNILTWLRSTRARLFIPFDDNLNFHKIIAGAIAIGVLLHAGNHLVCDFPRLVNSTPAKFSLIASGFNNVKPTYKSLLARVVVVTGICMVILMIIAFTLATRPFRKNVVKLPFPLNRLTGFNAFWYSHHLLGLVYILLLVHGSFLFLVHRWYQKSTWMYISFPLLLYVAERSLRTRRSKHYAVKILKVSVLPGDVFNLIFSKPNGFKYKSGQYIFLKCPTISPFEWHPFSITSAPGDDNLSLHIRTVGDWTQELKRVFTEVNGSSSAIDRPKFEELGNIDRNGLPQLLVDGPYGAPAQDYQNYDVLLLVGLGIGATPFISILKDQLNNTKTEDHHGDSTTETSTSDDSMTSMGSSSTASSVKKKPHRVKSAHFYWVTREPGSFEWFKGVMHEVAEMDHKGQIEMHNYLTSVYEEGDARSTLITMIQALNHAKHGVDILSGTRVRTHFARPNWREVFKRIAMKHPYSTVGVFYCGMPVLAKELKNLSRELTYKTSTRFEFHKEYF</sequence>
<dbReference type="InterPro" id="IPR017938">
    <property type="entry name" value="Riboflavin_synthase-like_b-brl"/>
</dbReference>
<feature type="compositionally biased region" description="Low complexity" evidence="14">
    <location>
        <begin position="764"/>
        <end position="785"/>
    </location>
</feature>
<evidence type="ECO:0000256" key="4">
    <source>
        <dbReference type="ARBA" id="ARBA00022559"/>
    </source>
</evidence>
<dbReference type="InterPro" id="IPR013130">
    <property type="entry name" value="Fe3_Rdtase_TM_dom"/>
</dbReference>
<dbReference type="PROSITE" id="PS00018">
    <property type="entry name" value="EF_HAND_1"/>
    <property type="match status" value="1"/>
</dbReference>
<dbReference type="EMBL" id="JBJUIK010000002">
    <property type="protein sequence ID" value="KAL3535485.1"/>
    <property type="molecule type" value="Genomic_DNA"/>
</dbReference>
<keyword evidence="8" id="KW-0274">FAD</keyword>
<dbReference type="InterPro" id="IPR017927">
    <property type="entry name" value="FAD-bd_FR_type"/>
</dbReference>
<evidence type="ECO:0000313" key="19">
    <source>
        <dbReference type="Proteomes" id="UP001630127"/>
    </source>
</evidence>
<dbReference type="SFLD" id="SFLDG01169">
    <property type="entry name" value="NADPH_oxidase_subgroup_(NOX)"/>
    <property type="match status" value="1"/>
</dbReference>
<dbReference type="PANTHER" id="PTHR11972">
    <property type="entry name" value="NADPH OXIDASE"/>
    <property type="match status" value="1"/>
</dbReference>
<evidence type="ECO:0000256" key="8">
    <source>
        <dbReference type="ARBA" id="ARBA00022827"/>
    </source>
</evidence>
<dbReference type="CDD" id="cd00051">
    <property type="entry name" value="EFh"/>
    <property type="match status" value="1"/>
</dbReference>
<evidence type="ECO:0000256" key="9">
    <source>
        <dbReference type="ARBA" id="ARBA00022837"/>
    </source>
</evidence>
<dbReference type="GO" id="GO:0046872">
    <property type="term" value="F:metal ion binding"/>
    <property type="evidence" value="ECO:0007669"/>
    <property type="project" value="UniProtKB-KW"/>
</dbReference>
<dbReference type="PROSITE" id="PS51384">
    <property type="entry name" value="FAD_FR"/>
    <property type="match status" value="1"/>
</dbReference>
<dbReference type="Proteomes" id="UP001630127">
    <property type="component" value="Unassembled WGS sequence"/>
</dbReference>
<feature type="domain" description="EF-hand" evidence="16">
    <location>
        <begin position="246"/>
        <end position="281"/>
    </location>
</feature>
<evidence type="ECO:0008006" key="20">
    <source>
        <dbReference type="Google" id="ProtNLM"/>
    </source>
</evidence>
<dbReference type="Gene3D" id="1.10.238.10">
    <property type="entry name" value="EF-hand"/>
    <property type="match status" value="1"/>
</dbReference>
<keyword evidence="10" id="KW-0521">NADP</keyword>
<evidence type="ECO:0000259" key="17">
    <source>
        <dbReference type="PROSITE" id="PS51384"/>
    </source>
</evidence>
<dbReference type="Gene3D" id="2.40.30.10">
    <property type="entry name" value="Translation factors"/>
    <property type="match status" value="1"/>
</dbReference>
<comment type="subunit">
    <text evidence="3">Monomer and homodimer.</text>
</comment>
<dbReference type="Pfam" id="PF08030">
    <property type="entry name" value="NAD_binding_6"/>
    <property type="match status" value="1"/>
</dbReference>
<dbReference type="SUPFAM" id="SSF63380">
    <property type="entry name" value="Riboflavin synthase domain-like"/>
    <property type="match status" value="1"/>
</dbReference>
<dbReference type="FunFam" id="3.40.50.80:FF:000028">
    <property type="entry name" value="Respiratory burst oxidase protein E"/>
    <property type="match status" value="1"/>
</dbReference>
<evidence type="ECO:0000256" key="12">
    <source>
        <dbReference type="ARBA" id="ARBA00023002"/>
    </source>
</evidence>
<dbReference type="SUPFAM" id="SSF52343">
    <property type="entry name" value="Ferredoxin reductase-like, C-terminal NADP-linked domain"/>
    <property type="match status" value="1"/>
</dbReference>
<feature type="domain" description="FAD-binding FR-type" evidence="17">
    <location>
        <begin position="603"/>
        <end position="724"/>
    </location>
</feature>
<comment type="subcellular location">
    <subcellularLocation>
        <location evidence="1">Membrane</location>
        <topology evidence="1">Multi-pass membrane protein</topology>
    </subcellularLocation>
</comment>
<dbReference type="GO" id="GO:0005886">
    <property type="term" value="C:plasma membrane"/>
    <property type="evidence" value="ECO:0007669"/>
    <property type="project" value="UniProtKB-ARBA"/>
</dbReference>
<evidence type="ECO:0000256" key="11">
    <source>
        <dbReference type="ARBA" id="ARBA00022989"/>
    </source>
</evidence>
<feature type="transmembrane region" description="Helical" evidence="15">
    <location>
        <begin position="502"/>
        <end position="525"/>
    </location>
</feature>
<evidence type="ECO:0000256" key="13">
    <source>
        <dbReference type="ARBA" id="ARBA00023136"/>
    </source>
</evidence>
<dbReference type="PRINTS" id="PR00466">
    <property type="entry name" value="GP91PHOX"/>
</dbReference>
<comment type="caution">
    <text evidence="18">The sequence shown here is derived from an EMBL/GenBank/DDBJ whole genome shotgun (WGS) entry which is preliminary data.</text>
</comment>
<keyword evidence="4" id="KW-0575">Peroxidase</keyword>
<feature type="transmembrane region" description="Helical" evidence="15">
    <location>
        <begin position="370"/>
        <end position="389"/>
    </location>
</feature>
<dbReference type="Gene3D" id="3.40.50.80">
    <property type="entry name" value="Nucleotide-binding domain of ferredoxin-NADP reductase (FNR) module"/>
    <property type="match status" value="1"/>
</dbReference>
<evidence type="ECO:0000256" key="15">
    <source>
        <dbReference type="SAM" id="Phobius"/>
    </source>
</evidence>
<evidence type="ECO:0000256" key="7">
    <source>
        <dbReference type="ARBA" id="ARBA00022723"/>
    </source>
</evidence>
<evidence type="ECO:0000256" key="6">
    <source>
        <dbReference type="ARBA" id="ARBA00022692"/>
    </source>
</evidence>
<dbReference type="PANTHER" id="PTHR11972:SF44">
    <property type="entry name" value="RESPIRATORY BURST OXIDASE HOMOLOG PROTEIN E"/>
    <property type="match status" value="1"/>
</dbReference>
<evidence type="ECO:0000256" key="3">
    <source>
        <dbReference type="ARBA" id="ARBA00011407"/>
    </source>
</evidence>
<evidence type="ECO:0000313" key="18">
    <source>
        <dbReference type="EMBL" id="KAL3535485.1"/>
    </source>
</evidence>
<keyword evidence="13 15" id="KW-0472">Membrane</keyword>
<evidence type="ECO:0000256" key="10">
    <source>
        <dbReference type="ARBA" id="ARBA00022857"/>
    </source>
</evidence>